<protein>
    <submittedName>
        <fullName evidence="2">Uncharacterized protein</fullName>
    </submittedName>
</protein>
<feature type="compositionally biased region" description="Polar residues" evidence="1">
    <location>
        <begin position="1"/>
        <end position="11"/>
    </location>
</feature>
<accession>A0A4V3JEY0</accession>
<comment type="caution">
    <text evidence="2">The sequence shown here is derived from an EMBL/GenBank/DDBJ whole genome shotgun (WGS) entry which is preliminary data.</text>
</comment>
<dbReference type="AlphaFoldDB" id="A0A4V3JEY0"/>
<proteinExistence type="predicted"/>
<reference evidence="2" key="1">
    <citation type="journal article" date="2019" name="PLoS Negl. Trop. Dis.">
        <title>Revisiting the worldwide diversity of Leptospira species in the environment.</title>
        <authorList>
            <person name="Vincent A.T."/>
            <person name="Schiettekatte O."/>
            <person name="Bourhy P."/>
            <person name="Veyrier F.J."/>
            <person name="Picardeau M."/>
        </authorList>
    </citation>
    <scope>NUCLEOTIDE SEQUENCE [LARGE SCALE GENOMIC DNA]</scope>
    <source>
        <strain evidence="2">SCS5</strain>
    </source>
</reference>
<dbReference type="Proteomes" id="UP000297855">
    <property type="component" value="Unassembled WGS sequence"/>
</dbReference>
<feature type="region of interest" description="Disordered" evidence="1">
    <location>
        <begin position="1"/>
        <end position="27"/>
    </location>
</feature>
<evidence type="ECO:0000313" key="2">
    <source>
        <dbReference type="EMBL" id="TGK22025.1"/>
    </source>
</evidence>
<sequence>MLVVDDSSSANKESKQKDSESKKPQKGCCRIRYQGGGFDYFPSTEEECVKKPGYHSYLKDSPICFQSLWD</sequence>
<dbReference type="NCBIfam" id="NF047538">
    <property type="entry name" value="LIC_11321_fam"/>
    <property type="match status" value="1"/>
</dbReference>
<evidence type="ECO:0000313" key="3">
    <source>
        <dbReference type="Proteomes" id="UP000297855"/>
    </source>
</evidence>
<dbReference type="EMBL" id="RQEV01000002">
    <property type="protein sequence ID" value="TGK22025.1"/>
    <property type="molecule type" value="Genomic_DNA"/>
</dbReference>
<keyword evidence="3" id="KW-1185">Reference proteome</keyword>
<evidence type="ECO:0000256" key="1">
    <source>
        <dbReference type="SAM" id="MobiDB-lite"/>
    </source>
</evidence>
<dbReference type="OrthoDB" id="340399at2"/>
<gene>
    <name evidence="2" type="ORF">EHO61_01380</name>
</gene>
<feature type="compositionally biased region" description="Basic and acidic residues" evidence="1">
    <location>
        <begin position="12"/>
        <end position="23"/>
    </location>
</feature>
<organism evidence="2 3">
    <name type="scientific">Leptospira fluminis</name>
    <dbReference type="NCBI Taxonomy" id="2484979"/>
    <lineage>
        <taxon>Bacteria</taxon>
        <taxon>Pseudomonadati</taxon>
        <taxon>Spirochaetota</taxon>
        <taxon>Spirochaetia</taxon>
        <taxon>Leptospirales</taxon>
        <taxon>Leptospiraceae</taxon>
        <taxon>Leptospira</taxon>
    </lineage>
</organism>
<name>A0A4V3JEY0_9LEPT</name>